<dbReference type="Gene3D" id="3.40.250.10">
    <property type="entry name" value="Rhodanese-like domain"/>
    <property type="match status" value="1"/>
</dbReference>
<dbReference type="AlphaFoldDB" id="A0A917YW12"/>
<keyword evidence="3" id="KW-1185">Reference proteome</keyword>
<dbReference type="CDD" id="cd01447">
    <property type="entry name" value="Polysulfide_ST"/>
    <property type="match status" value="1"/>
</dbReference>
<evidence type="ECO:0000313" key="3">
    <source>
        <dbReference type="Proteomes" id="UP000646523"/>
    </source>
</evidence>
<feature type="domain" description="Rhodanese" evidence="1">
    <location>
        <begin position="29"/>
        <end position="126"/>
    </location>
</feature>
<evidence type="ECO:0000313" key="2">
    <source>
        <dbReference type="EMBL" id="GGO68538.1"/>
    </source>
</evidence>
<reference evidence="2" key="2">
    <citation type="submission" date="2020-09" db="EMBL/GenBank/DDBJ databases">
        <authorList>
            <person name="Sun Q."/>
            <person name="Zhou Y."/>
        </authorList>
    </citation>
    <scope>NUCLEOTIDE SEQUENCE</scope>
    <source>
        <strain evidence="2">CGMCC 4.7368</strain>
    </source>
</reference>
<dbReference type="Proteomes" id="UP000646523">
    <property type="component" value="Unassembled WGS sequence"/>
</dbReference>
<protein>
    <submittedName>
        <fullName evidence="2">Rhodanese</fullName>
    </submittedName>
</protein>
<dbReference type="InterPro" id="IPR036873">
    <property type="entry name" value="Rhodanese-like_dom_sf"/>
</dbReference>
<dbReference type="EMBL" id="BMNH01000006">
    <property type="protein sequence ID" value="GGO68538.1"/>
    <property type="molecule type" value="Genomic_DNA"/>
</dbReference>
<organism evidence="2 3">
    <name type="scientific">Nonomuraea cavernae</name>
    <dbReference type="NCBI Taxonomy" id="2045107"/>
    <lineage>
        <taxon>Bacteria</taxon>
        <taxon>Bacillati</taxon>
        <taxon>Actinomycetota</taxon>
        <taxon>Actinomycetes</taxon>
        <taxon>Streptosporangiales</taxon>
        <taxon>Streptosporangiaceae</taxon>
        <taxon>Nonomuraea</taxon>
    </lineage>
</organism>
<name>A0A917YW12_9ACTN</name>
<dbReference type="SMART" id="SM00450">
    <property type="entry name" value="RHOD"/>
    <property type="match status" value="1"/>
</dbReference>
<accession>A0A917YW12</accession>
<comment type="caution">
    <text evidence="2">The sequence shown here is derived from an EMBL/GenBank/DDBJ whole genome shotgun (WGS) entry which is preliminary data.</text>
</comment>
<evidence type="ECO:0000259" key="1">
    <source>
        <dbReference type="PROSITE" id="PS50206"/>
    </source>
</evidence>
<gene>
    <name evidence="2" type="ORF">GCM10012289_27540</name>
</gene>
<proteinExistence type="predicted"/>
<dbReference type="PANTHER" id="PTHR44086">
    <property type="entry name" value="THIOSULFATE SULFURTRANSFERASE RDL2, MITOCHONDRIAL-RELATED"/>
    <property type="match status" value="1"/>
</dbReference>
<dbReference type="Pfam" id="PF00581">
    <property type="entry name" value="Rhodanese"/>
    <property type="match status" value="1"/>
</dbReference>
<dbReference type="GO" id="GO:0004792">
    <property type="term" value="F:thiosulfate-cyanide sulfurtransferase activity"/>
    <property type="evidence" value="ECO:0007669"/>
    <property type="project" value="TreeGrafter"/>
</dbReference>
<reference evidence="2" key="1">
    <citation type="journal article" date="2014" name="Int. J. Syst. Evol. Microbiol.">
        <title>Complete genome sequence of Corynebacterium casei LMG S-19264T (=DSM 44701T), isolated from a smear-ripened cheese.</title>
        <authorList>
            <consortium name="US DOE Joint Genome Institute (JGI-PGF)"/>
            <person name="Walter F."/>
            <person name="Albersmeier A."/>
            <person name="Kalinowski J."/>
            <person name="Ruckert C."/>
        </authorList>
    </citation>
    <scope>NUCLEOTIDE SEQUENCE</scope>
    <source>
        <strain evidence="2">CGMCC 4.7368</strain>
    </source>
</reference>
<dbReference type="SUPFAM" id="SSF52821">
    <property type="entry name" value="Rhodanese/Cell cycle control phosphatase"/>
    <property type="match status" value="1"/>
</dbReference>
<dbReference type="InterPro" id="IPR001763">
    <property type="entry name" value="Rhodanese-like_dom"/>
</dbReference>
<dbReference type="PANTHER" id="PTHR44086:SF13">
    <property type="entry name" value="THIOSULFATE SULFURTRANSFERASE PSPE"/>
    <property type="match status" value="1"/>
</dbReference>
<sequence length="132" mass="14153">MSESVNQLVARAREQVRNLSVAEVAEALETGTVTLVDLREPDEVQREGTIPEAVRAPRGMLEFWADPASPYHRTEFDPSAPTILYCASGGRSALAARTLQALGYADVSHLDGGLAAWKADGRPVTFRAGDAS</sequence>
<dbReference type="PROSITE" id="PS50206">
    <property type="entry name" value="RHODANESE_3"/>
    <property type="match status" value="1"/>
</dbReference>